<comment type="similarity">
    <text evidence="3">Belongs to the DNA2/NAM7 helicase family.</text>
</comment>
<evidence type="ECO:0000256" key="13">
    <source>
        <dbReference type="ARBA" id="ARBA00023004"/>
    </source>
</evidence>
<dbReference type="InterPro" id="IPR041677">
    <property type="entry name" value="DNA2/NAM7_AAA_11"/>
</dbReference>
<protein>
    <recommendedName>
        <fullName evidence="4">DNA helicase</fullName>
        <ecNumber evidence="4">3.6.4.12</ecNumber>
    </recommendedName>
</protein>
<keyword evidence="15" id="KW-0539">Nucleus</keyword>
<dbReference type="GO" id="GO:0004518">
    <property type="term" value="F:nuclease activity"/>
    <property type="evidence" value="ECO:0007669"/>
    <property type="project" value="UniProtKB-KW"/>
</dbReference>
<dbReference type="Proteomes" id="UP000186922">
    <property type="component" value="Unassembled WGS sequence"/>
</dbReference>
<keyword evidence="21" id="KW-1185">Reference proteome</keyword>
<dbReference type="GO" id="GO:0005634">
    <property type="term" value="C:nucleus"/>
    <property type="evidence" value="ECO:0007669"/>
    <property type="project" value="UniProtKB-SubCell"/>
</dbReference>
<name>A0A1D1W596_RAMVA</name>
<dbReference type="EC" id="3.6.4.12" evidence="4"/>
<evidence type="ECO:0000313" key="20">
    <source>
        <dbReference type="EMBL" id="GAV06604.1"/>
    </source>
</evidence>
<keyword evidence="7" id="KW-0540">Nuclease</keyword>
<evidence type="ECO:0000256" key="15">
    <source>
        <dbReference type="ARBA" id="ARBA00023242"/>
    </source>
</evidence>
<evidence type="ECO:0000256" key="16">
    <source>
        <dbReference type="ARBA" id="ARBA00023268"/>
    </source>
</evidence>
<evidence type="ECO:0000259" key="19">
    <source>
        <dbReference type="Pfam" id="PF13086"/>
    </source>
</evidence>
<evidence type="ECO:0000256" key="14">
    <source>
        <dbReference type="ARBA" id="ARBA00023014"/>
    </source>
</evidence>
<sequence length="837" mass="93826">MFPLTSTKRMMTQQSLCLSTPDISRLDDPDSPAIKRLCVEFGHLKSPSKNKAHNSAGDLPTSIPKIPFKLPTEKKTAPTASVRKSSKLPLFCVRHIERKGSTVVLNISPFIEAQNDVQTFCILEGFWVQTRVAVGDTVIIIGTFDPDTHTCVVSDQANYLILHPDTLISPTLIGGANYCERKALLQEIVRSDTSMEMFIGTLVHDLMQRISVAFVVSVKSGVVAESSQSILDKLLVDPRYRQDMYALNVNEERVREIASGFIPNIESWAWTELNNPAVSIVDIEEWIWSPRYGVKGRVDMTLKTPGGIKPLEIKTGKTSYAISHTGQVLLYTLLLSEKYRMDIKEGILYYAKSGEWKTVTAKPAELSALVRMRNDISNYLKRCHFVQGKAVMNLPPPIDSERICSQCQLSTMCSLFYKQVEEPRNVIQTLPDGHYIHQLLKAKTSHLTDVHLSYFERWMLILYIETQHSSQKSSVLDLWLKKDGEVSSDKAPHSVSGLRITDISPTPNQLLSYTLAAPFPTNTSLSVGDLVLLREDNNDGVVIDYCTITSIEKSPLTKLQVQADRFFQDPKLKSRLLRVDKYIYSASSMAGAYDGLMKLMEQGEKNDRLRKLFLDKEKPQVATQMPKKQLLDTRCLIRILPREQQAVVVKCLLSLDYVFIDTKNCADSNTFVSSLLQILVGCEQSVLFLSANGSTLDNILLSAKTNSSVKLLRLGPASRMHTELKDLSPEVLASQTNYDIFAQTVRSANVVATTNGTLRQPALMHRFFDVCLVNEASQMLQPSLYGFLMLAQRFILIGDSTKKPCFRSETAVTMGIEESLMECIKSTAEQYGSWLTI</sequence>
<keyword evidence="6" id="KW-0235">DNA replication</keyword>
<dbReference type="PANTHER" id="PTHR36531:SF6">
    <property type="entry name" value="DNA REPLICATION ATP-DEPENDENT HELICASE_NUCLEASE DNA2"/>
    <property type="match status" value="1"/>
</dbReference>
<organism evidence="20 21">
    <name type="scientific">Ramazzottius varieornatus</name>
    <name type="common">Water bear</name>
    <name type="synonym">Tardigrade</name>
    <dbReference type="NCBI Taxonomy" id="947166"/>
    <lineage>
        <taxon>Eukaryota</taxon>
        <taxon>Metazoa</taxon>
        <taxon>Ecdysozoa</taxon>
        <taxon>Tardigrada</taxon>
        <taxon>Eutardigrada</taxon>
        <taxon>Parachela</taxon>
        <taxon>Hypsibioidea</taxon>
        <taxon>Ramazzottiidae</taxon>
        <taxon>Ramazzottius</taxon>
    </lineage>
</organism>
<dbReference type="GO" id="GO:0016887">
    <property type="term" value="F:ATP hydrolysis activity"/>
    <property type="evidence" value="ECO:0007669"/>
    <property type="project" value="RHEA"/>
</dbReference>
<evidence type="ECO:0000256" key="9">
    <source>
        <dbReference type="ARBA" id="ARBA00022741"/>
    </source>
</evidence>
<feature type="domain" description="DNA replication factor Dna2 N-terminal" evidence="18">
    <location>
        <begin position="114"/>
        <end position="303"/>
    </location>
</feature>
<proteinExistence type="inferred from homology"/>
<keyword evidence="11" id="KW-0347">Helicase</keyword>
<evidence type="ECO:0000256" key="7">
    <source>
        <dbReference type="ARBA" id="ARBA00022722"/>
    </source>
</evidence>
<dbReference type="PANTHER" id="PTHR36531">
    <property type="entry name" value="CRISPR-ASSOCIATED EXONUCLEASE CAS4"/>
    <property type="match status" value="1"/>
</dbReference>
<evidence type="ECO:0000256" key="12">
    <source>
        <dbReference type="ARBA" id="ARBA00022840"/>
    </source>
</evidence>
<evidence type="ECO:0000256" key="6">
    <source>
        <dbReference type="ARBA" id="ARBA00022705"/>
    </source>
</evidence>
<comment type="subcellular location">
    <subcellularLocation>
        <location evidence="2">Nucleus</location>
    </subcellularLocation>
</comment>
<keyword evidence="10" id="KW-0378">Hydrolase</keyword>
<evidence type="ECO:0000259" key="18">
    <source>
        <dbReference type="Pfam" id="PF08696"/>
    </source>
</evidence>
<dbReference type="GO" id="GO:0051539">
    <property type="term" value="F:4 iron, 4 sulfur cluster binding"/>
    <property type="evidence" value="ECO:0007669"/>
    <property type="project" value="UniProtKB-KW"/>
</dbReference>
<keyword evidence="16" id="KW-0511">Multifunctional enzyme</keyword>
<dbReference type="Pfam" id="PF08696">
    <property type="entry name" value="Dna2"/>
    <property type="match status" value="1"/>
</dbReference>
<comment type="catalytic activity">
    <reaction evidence="17">
        <text>ATP + H2O = ADP + phosphate + H(+)</text>
        <dbReference type="Rhea" id="RHEA:13065"/>
        <dbReference type="ChEBI" id="CHEBI:15377"/>
        <dbReference type="ChEBI" id="CHEBI:15378"/>
        <dbReference type="ChEBI" id="CHEBI:30616"/>
        <dbReference type="ChEBI" id="CHEBI:43474"/>
        <dbReference type="ChEBI" id="CHEBI:456216"/>
        <dbReference type="EC" id="3.6.4.12"/>
    </reaction>
</comment>
<dbReference type="OrthoDB" id="306218at2759"/>
<dbReference type="InterPro" id="IPR014808">
    <property type="entry name" value="DNA_replication_fac_Dna2_N"/>
</dbReference>
<dbReference type="STRING" id="947166.A0A1D1W596"/>
<dbReference type="InterPro" id="IPR051827">
    <property type="entry name" value="Cas4_exonuclease"/>
</dbReference>
<evidence type="ECO:0000256" key="17">
    <source>
        <dbReference type="ARBA" id="ARBA00047995"/>
    </source>
</evidence>
<dbReference type="EMBL" id="BDGG01000013">
    <property type="protein sequence ID" value="GAV06604.1"/>
    <property type="molecule type" value="Genomic_DNA"/>
</dbReference>
<feature type="domain" description="DNA2/NAM7 helicase helicase" evidence="19">
    <location>
        <begin position="729"/>
        <end position="800"/>
    </location>
</feature>
<keyword evidence="5" id="KW-0004">4Fe-4S</keyword>
<keyword evidence="13" id="KW-0408">Iron</keyword>
<evidence type="ECO:0000256" key="4">
    <source>
        <dbReference type="ARBA" id="ARBA00012551"/>
    </source>
</evidence>
<keyword evidence="14" id="KW-0411">Iron-sulfur</keyword>
<evidence type="ECO:0000256" key="1">
    <source>
        <dbReference type="ARBA" id="ARBA00001966"/>
    </source>
</evidence>
<evidence type="ECO:0000256" key="11">
    <source>
        <dbReference type="ARBA" id="ARBA00022806"/>
    </source>
</evidence>
<dbReference type="Pfam" id="PF13086">
    <property type="entry name" value="AAA_11"/>
    <property type="match status" value="1"/>
</dbReference>
<evidence type="ECO:0000256" key="3">
    <source>
        <dbReference type="ARBA" id="ARBA00007913"/>
    </source>
</evidence>
<dbReference type="Gene3D" id="3.90.320.10">
    <property type="match status" value="1"/>
</dbReference>
<gene>
    <name evidence="20" type="primary">RvY_16566-1</name>
    <name evidence="20" type="synonym">RvY_16566.1</name>
    <name evidence="20" type="ORF">RvY_16566</name>
</gene>
<dbReference type="InterPro" id="IPR011604">
    <property type="entry name" value="PDDEXK-like_dom_sf"/>
</dbReference>
<keyword evidence="9" id="KW-0547">Nucleotide-binding</keyword>
<dbReference type="GO" id="GO:0046872">
    <property type="term" value="F:metal ion binding"/>
    <property type="evidence" value="ECO:0007669"/>
    <property type="project" value="UniProtKB-KW"/>
</dbReference>
<accession>A0A1D1W596</accession>
<dbReference type="AlphaFoldDB" id="A0A1D1W596"/>
<evidence type="ECO:0000256" key="2">
    <source>
        <dbReference type="ARBA" id="ARBA00004123"/>
    </source>
</evidence>
<evidence type="ECO:0000256" key="10">
    <source>
        <dbReference type="ARBA" id="ARBA00022801"/>
    </source>
</evidence>
<reference evidence="20 21" key="1">
    <citation type="journal article" date="2016" name="Nat. Commun.">
        <title>Extremotolerant tardigrade genome and improved radiotolerance of human cultured cells by tardigrade-unique protein.</title>
        <authorList>
            <person name="Hashimoto T."/>
            <person name="Horikawa D.D."/>
            <person name="Saito Y."/>
            <person name="Kuwahara H."/>
            <person name="Kozuka-Hata H."/>
            <person name="Shin-I T."/>
            <person name="Minakuchi Y."/>
            <person name="Ohishi K."/>
            <person name="Motoyama A."/>
            <person name="Aizu T."/>
            <person name="Enomoto A."/>
            <person name="Kondo K."/>
            <person name="Tanaka S."/>
            <person name="Hara Y."/>
            <person name="Koshikawa S."/>
            <person name="Sagara H."/>
            <person name="Miura T."/>
            <person name="Yokobori S."/>
            <person name="Miyagawa K."/>
            <person name="Suzuki Y."/>
            <person name="Kubo T."/>
            <person name="Oyama M."/>
            <person name="Kohara Y."/>
            <person name="Fujiyama A."/>
            <person name="Arakawa K."/>
            <person name="Katayama T."/>
            <person name="Toyoda A."/>
            <person name="Kunieda T."/>
        </authorList>
    </citation>
    <scope>NUCLEOTIDE SEQUENCE [LARGE SCALE GENOMIC DNA]</scope>
    <source>
        <strain evidence="20 21">YOKOZUNA-1</strain>
    </source>
</reference>
<dbReference type="GO" id="GO:0006260">
    <property type="term" value="P:DNA replication"/>
    <property type="evidence" value="ECO:0007669"/>
    <property type="project" value="UniProtKB-KW"/>
</dbReference>
<dbReference type="InterPro" id="IPR027417">
    <property type="entry name" value="P-loop_NTPase"/>
</dbReference>
<evidence type="ECO:0000313" key="21">
    <source>
        <dbReference type="Proteomes" id="UP000186922"/>
    </source>
</evidence>
<evidence type="ECO:0000256" key="8">
    <source>
        <dbReference type="ARBA" id="ARBA00022723"/>
    </source>
</evidence>
<keyword evidence="8" id="KW-0479">Metal-binding</keyword>
<dbReference type="GO" id="GO:0003678">
    <property type="term" value="F:DNA helicase activity"/>
    <property type="evidence" value="ECO:0007669"/>
    <property type="project" value="UniProtKB-EC"/>
</dbReference>
<keyword evidence="12" id="KW-0067">ATP-binding</keyword>
<comment type="caution">
    <text evidence="20">The sequence shown here is derived from an EMBL/GenBank/DDBJ whole genome shotgun (WGS) entry which is preliminary data.</text>
</comment>
<comment type="cofactor">
    <cofactor evidence="1">
        <name>[4Fe-4S] cluster</name>
        <dbReference type="ChEBI" id="CHEBI:49883"/>
    </cofactor>
</comment>
<dbReference type="GO" id="GO:0005524">
    <property type="term" value="F:ATP binding"/>
    <property type="evidence" value="ECO:0007669"/>
    <property type="project" value="UniProtKB-KW"/>
</dbReference>
<dbReference type="Gene3D" id="3.40.50.300">
    <property type="entry name" value="P-loop containing nucleotide triphosphate hydrolases"/>
    <property type="match status" value="1"/>
</dbReference>
<evidence type="ECO:0000256" key="5">
    <source>
        <dbReference type="ARBA" id="ARBA00022485"/>
    </source>
</evidence>